<dbReference type="AlphaFoldDB" id="U1G8E6"/>
<gene>
    <name evidence="3" type="ORF">EPUS_00966</name>
</gene>
<evidence type="ECO:0000313" key="3">
    <source>
        <dbReference type="EMBL" id="ERF73712.1"/>
    </source>
</evidence>
<dbReference type="Proteomes" id="UP000019373">
    <property type="component" value="Unassembled WGS sequence"/>
</dbReference>
<dbReference type="GeneID" id="19236025"/>
<dbReference type="eggNOG" id="ENOG502SK65">
    <property type="taxonomic scope" value="Eukaryota"/>
</dbReference>
<dbReference type="PANTHER" id="PTHR42470">
    <property type="entry name" value="VAST DOMAIN-CONTAINING PROTEIN"/>
    <property type="match status" value="1"/>
</dbReference>
<dbReference type="OrthoDB" id="5400850at2759"/>
<sequence length="189" mass="22342">MIIALRGVVELFRKARRLTDVHRKLLAFSISHDHSIVRLYAHYPEIDGDKTSIFRYKIKQFDYSDERWTCYTFTRNIYDKFVPVYLELITNAIDLLPDPIAESFNSAIAPDDETAPSPQEPGALKQSLQQELKQQRKEAELQRKEVKQRETALMTQLEQQRKEFEQQRNELMQLIQQQGEHLNQLLSKH</sequence>
<dbReference type="InterPro" id="IPR057684">
    <property type="entry name" value="DUF7924"/>
</dbReference>
<dbReference type="EMBL" id="KE720941">
    <property type="protein sequence ID" value="ERF73712.1"/>
    <property type="molecule type" value="Genomic_DNA"/>
</dbReference>
<evidence type="ECO:0000256" key="1">
    <source>
        <dbReference type="SAM" id="Coils"/>
    </source>
</evidence>
<feature type="domain" description="DUF7924" evidence="2">
    <location>
        <begin position="1"/>
        <end position="93"/>
    </location>
</feature>
<evidence type="ECO:0000313" key="4">
    <source>
        <dbReference type="Proteomes" id="UP000019373"/>
    </source>
</evidence>
<dbReference type="PANTHER" id="PTHR42470:SF2">
    <property type="match status" value="1"/>
</dbReference>
<name>U1G8E6_ENDPU</name>
<keyword evidence="1" id="KW-0175">Coiled coil</keyword>
<evidence type="ECO:0000259" key="2">
    <source>
        <dbReference type="Pfam" id="PF25545"/>
    </source>
</evidence>
<dbReference type="OMA" id="DERWTCY"/>
<reference evidence="4" key="1">
    <citation type="journal article" date="2014" name="BMC Genomics">
        <title>Genome characteristics reveal the impact of lichenization on lichen-forming fungus Endocarpon pusillum Hedwig (Verrucariales, Ascomycota).</title>
        <authorList>
            <person name="Wang Y.-Y."/>
            <person name="Liu B."/>
            <person name="Zhang X.-Y."/>
            <person name="Zhou Q.-M."/>
            <person name="Zhang T."/>
            <person name="Li H."/>
            <person name="Yu Y.-F."/>
            <person name="Zhang X.-L."/>
            <person name="Hao X.-Y."/>
            <person name="Wang M."/>
            <person name="Wang L."/>
            <person name="Wei J.-C."/>
        </authorList>
    </citation>
    <scope>NUCLEOTIDE SEQUENCE [LARGE SCALE GENOMIC DNA]</scope>
    <source>
        <strain evidence="4">Z07020 / HMAS-L-300199</strain>
    </source>
</reference>
<proteinExistence type="predicted"/>
<accession>U1G8E6</accession>
<dbReference type="Gene3D" id="1.20.58.70">
    <property type="match status" value="1"/>
</dbReference>
<organism evidence="3 4">
    <name type="scientific">Endocarpon pusillum (strain Z07020 / HMAS-L-300199)</name>
    <name type="common">Lichen-forming fungus</name>
    <dbReference type="NCBI Taxonomy" id="1263415"/>
    <lineage>
        <taxon>Eukaryota</taxon>
        <taxon>Fungi</taxon>
        <taxon>Dikarya</taxon>
        <taxon>Ascomycota</taxon>
        <taxon>Pezizomycotina</taxon>
        <taxon>Eurotiomycetes</taxon>
        <taxon>Chaetothyriomycetidae</taxon>
        <taxon>Verrucariales</taxon>
        <taxon>Verrucariaceae</taxon>
        <taxon>Endocarpon</taxon>
    </lineage>
</organism>
<dbReference type="Pfam" id="PF25545">
    <property type="entry name" value="DUF7924"/>
    <property type="match status" value="1"/>
</dbReference>
<dbReference type="RefSeq" id="XP_007800715.1">
    <property type="nucleotide sequence ID" value="XM_007802524.1"/>
</dbReference>
<protein>
    <recommendedName>
        <fullName evidence="2">DUF7924 domain-containing protein</fullName>
    </recommendedName>
</protein>
<dbReference type="HOGENOM" id="CLU_1224791_0_0_1"/>
<keyword evidence="4" id="KW-1185">Reference proteome</keyword>
<feature type="coiled-coil region" evidence="1">
    <location>
        <begin position="125"/>
        <end position="181"/>
    </location>
</feature>